<evidence type="ECO:0000313" key="2">
    <source>
        <dbReference type="EMBL" id="MFF3574814.1"/>
    </source>
</evidence>
<reference evidence="2 3" key="1">
    <citation type="submission" date="2024-10" db="EMBL/GenBank/DDBJ databases">
        <title>The Natural Products Discovery Center: Release of the First 8490 Sequenced Strains for Exploring Actinobacteria Biosynthetic Diversity.</title>
        <authorList>
            <person name="Kalkreuter E."/>
            <person name="Kautsar S.A."/>
            <person name="Yang D."/>
            <person name="Bader C.D."/>
            <person name="Teijaro C.N."/>
            <person name="Fluegel L."/>
            <person name="Davis C.M."/>
            <person name="Simpson J.R."/>
            <person name="Lauterbach L."/>
            <person name="Steele A.D."/>
            <person name="Gui C."/>
            <person name="Meng S."/>
            <person name="Li G."/>
            <person name="Viehrig K."/>
            <person name="Ye F."/>
            <person name="Su P."/>
            <person name="Kiefer A.F."/>
            <person name="Nichols A."/>
            <person name="Cepeda A.J."/>
            <person name="Yan W."/>
            <person name="Fan B."/>
            <person name="Jiang Y."/>
            <person name="Adhikari A."/>
            <person name="Zheng C.-J."/>
            <person name="Schuster L."/>
            <person name="Cowan T.M."/>
            <person name="Smanski M.J."/>
            <person name="Chevrette M.G."/>
            <person name="De Carvalho L.P.S."/>
            <person name="Shen B."/>
        </authorList>
    </citation>
    <scope>NUCLEOTIDE SEQUENCE [LARGE SCALE GENOMIC DNA]</scope>
    <source>
        <strain evidence="2 3">NPDC002593</strain>
    </source>
</reference>
<organism evidence="2 3">
    <name type="scientific">Nocardia jiangxiensis</name>
    <dbReference type="NCBI Taxonomy" id="282685"/>
    <lineage>
        <taxon>Bacteria</taxon>
        <taxon>Bacillati</taxon>
        <taxon>Actinomycetota</taxon>
        <taxon>Actinomycetes</taxon>
        <taxon>Mycobacteriales</taxon>
        <taxon>Nocardiaceae</taxon>
        <taxon>Nocardia</taxon>
    </lineage>
</organism>
<evidence type="ECO:0000256" key="1">
    <source>
        <dbReference type="SAM" id="Coils"/>
    </source>
</evidence>
<sequence>MAEQKDIDAADWTDQDLLTRDEAAERLVAEIESTRNRLSDLESRAEDANVAASIEMNRRRLIAMQALQDSL</sequence>
<accession>A0ABW6SGP0</accession>
<protein>
    <submittedName>
        <fullName evidence="2">Uncharacterized protein</fullName>
    </submittedName>
</protein>
<dbReference type="Proteomes" id="UP001601992">
    <property type="component" value="Unassembled WGS sequence"/>
</dbReference>
<name>A0ABW6SGP0_9NOCA</name>
<feature type="coiled-coil region" evidence="1">
    <location>
        <begin position="24"/>
        <end position="51"/>
    </location>
</feature>
<comment type="caution">
    <text evidence="2">The sequence shown here is derived from an EMBL/GenBank/DDBJ whole genome shotgun (WGS) entry which is preliminary data.</text>
</comment>
<keyword evidence="1" id="KW-0175">Coiled coil</keyword>
<gene>
    <name evidence="2" type="ORF">ACFYXQ_44415</name>
</gene>
<evidence type="ECO:0000313" key="3">
    <source>
        <dbReference type="Proteomes" id="UP001601992"/>
    </source>
</evidence>
<keyword evidence="3" id="KW-1185">Reference proteome</keyword>
<dbReference type="RefSeq" id="WP_040822725.1">
    <property type="nucleotide sequence ID" value="NZ_JBIAQY010000031.1"/>
</dbReference>
<proteinExistence type="predicted"/>
<dbReference type="EMBL" id="JBIAQY010000031">
    <property type="protein sequence ID" value="MFF3574814.1"/>
    <property type="molecule type" value="Genomic_DNA"/>
</dbReference>